<gene>
    <name evidence="2" type="ORF">UFOVP613_45</name>
</gene>
<feature type="region of interest" description="Disordered" evidence="1">
    <location>
        <begin position="138"/>
        <end position="157"/>
    </location>
</feature>
<accession>A0A6J5NBX7</accession>
<proteinExistence type="predicted"/>
<organism evidence="2">
    <name type="scientific">uncultured Caudovirales phage</name>
    <dbReference type="NCBI Taxonomy" id="2100421"/>
    <lineage>
        <taxon>Viruses</taxon>
        <taxon>Duplodnaviria</taxon>
        <taxon>Heunggongvirae</taxon>
        <taxon>Uroviricota</taxon>
        <taxon>Caudoviricetes</taxon>
        <taxon>Peduoviridae</taxon>
        <taxon>Maltschvirus</taxon>
        <taxon>Maltschvirus maltsch</taxon>
    </lineage>
</organism>
<evidence type="ECO:0000256" key="1">
    <source>
        <dbReference type="SAM" id="MobiDB-lite"/>
    </source>
</evidence>
<dbReference type="EMBL" id="LR796577">
    <property type="protein sequence ID" value="CAB4153019.1"/>
    <property type="molecule type" value="Genomic_DNA"/>
</dbReference>
<evidence type="ECO:0000313" key="2">
    <source>
        <dbReference type="EMBL" id="CAB4153019.1"/>
    </source>
</evidence>
<protein>
    <submittedName>
        <fullName evidence="2">Uncharacterized protein</fullName>
    </submittedName>
</protein>
<reference evidence="2" key="1">
    <citation type="submission" date="2020-04" db="EMBL/GenBank/DDBJ databases">
        <authorList>
            <person name="Chiriac C."/>
            <person name="Salcher M."/>
            <person name="Ghai R."/>
            <person name="Kavagutti S V."/>
        </authorList>
    </citation>
    <scope>NUCLEOTIDE SEQUENCE</scope>
</reference>
<name>A0A6J5NBX7_9CAUD</name>
<sequence length="157" mass="17216">MAQQVSPAAEQRYRVESSQVELLCRLMFPNLPAAGRAEQLAARLAGVGVSASTRAVLAWIYGERQPRPAYSAALRMVADQEGIRLRAGEVERIGNPEEPPVYPPGDPMSAIVAMCVSCAGADRYRDARCWDSTCPLRPFSPLPLMQSEEKEEDDDHA</sequence>